<dbReference type="CDD" id="cd00082">
    <property type="entry name" value="HisKA"/>
    <property type="match status" value="1"/>
</dbReference>
<dbReference type="InterPro" id="IPR036890">
    <property type="entry name" value="HATPase_C_sf"/>
</dbReference>
<dbReference type="Proteomes" id="UP000653343">
    <property type="component" value="Unassembled WGS sequence"/>
</dbReference>
<dbReference type="RefSeq" id="WP_189355286.1">
    <property type="nucleotide sequence ID" value="NZ_BMYU01000001.1"/>
</dbReference>
<dbReference type="CDD" id="cd17546">
    <property type="entry name" value="REC_hyHK_CKI1_RcsC-like"/>
    <property type="match status" value="1"/>
</dbReference>
<dbReference type="InterPro" id="IPR001789">
    <property type="entry name" value="Sig_transdc_resp-reg_receiver"/>
</dbReference>
<evidence type="ECO:0000259" key="10">
    <source>
        <dbReference type="PROSITE" id="PS50110"/>
    </source>
</evidence>
<dbReference type="SMART" id="SM00448">
    <property type="entry name" value="REC"/>
    <property type="match status" value="1"/>
</dbReference>
<evidence type="ECO:0000256" key="8">
    <source>
        <dbReference type="SAM" id="Phobius"/>
    </source>
</evidence>
<dbReference type="SMART" id="SM00388">
    <property type="entry name" value="HisKA"/>
    <property type="match status" value="1"/>
</dbReference>
<feature type="domain" description="Response regulatory" evidence="10">
    <location>
        <begin position="555"/>
        <end position="674"/>
    </location>
</feature>
<dbReference type="SUPFAM" id="SSF55874">
    <property type="entry name" value="ATPase domain of HSP90 chaperone/DNA topoisomerase II/histidine kinase"/>
    <property type="match status" value="1"/>
</dbReference>
<dbReference type="Gene3D" id="3.30.565.10">
    <property type="entry name" value="Histidine kinase-like ATPase, C-terminal domain"/>
    <property type="match status" value="1"/>
</dbReference>
<organism evidence="11 12">
    <name type="scientific">Undibacterium squillarum</name>
    <dbReference type="NCBI Taxonomy" id="1131567"/>
    <lineage>
        <taxon>Bacteria</taxon>
        <taxon>Pseudomonadati</taxon>
        <taxon>Pseudomonadota</taxon>
        <taxon>Betaproteobacteria</taxon>
        <taxon>Burkholderiales</taxon>
        <taxon>Oxalobacteraceae</taxon>
        <taxon>Undibacterium</taxon>
    </lineage>
</organism>
<dbReference type="SMART" id="SM00387">
    <property type="entry name" value="HATPase_c"/>
    <property type="match status" value="1"/>
</dbReference>
<evidence type="ECO:0000313" key="12">
    <source>
        <dbReference type="Proteomes" id="UP000653343"/>
    </source>
</evidence>
<dbReference type="SUPFAM" id="SSF47384">
    <property type="entry name" value="Homodimeric domain of signal transducing histidine kinase"/>
    <property type="match status" value="1"/>
</dbReference>
<dbReference type="InterPro" id="IPR003594">
    <property type="entry name" value="HATPase_dom"/>
</dbReference>
<feature type="domain" description="Histidine kinase" evidence="9">
    <location>
        <begin position="311"/>
        <end position="530"/>
    </location>
</feature>
<evidence type="ECO:0000256" key="7">
    <source>
        <dbReference type="SAM" id="MobiDB-lite"/>
    </source>
</evidence>
<dbReference type="CDD" id="cd16922">
    <property type="entry name" value="HATPase_EvgS-ArcB-TorS-like"/>
    <property type="match status" value="1"/>
</dbReference>
<evidence type="ECO:0000256" key="3">
    <source>
        <dbReference type="ARBA" id="ARBA00022553"/>
    </source>
</evidence>
<dbReference type="InterPro" id="IPR011006">
    <property type="entry name" value="CheY-like_superfamily"/>
</dbReference>
<keyword evidence="12" id="KW-1185">Reference proteome</keyword>
<dbReference type="PANTHER" id="PTHR45339">
    <property type="entry name" value="HYBRID SIGNAL TRANSDUCTION HISTIDINE KINASE J"/>
    <property type="match status" value="1"/>
</dbReference>
<evidence type="ECO:0000313" key="11">
    <source>
        <dbReference type="EMBL" id="GGX29828.1"/>
    </source>
</evidence>
<accession>A0ABQ2XSH5</accession>
<dbReference type="Pfam" id="PF02518">
    <property type="entry name" value="HATPase_c"/>
    <property type="match status" value="1"/>
</dbReference>
<feature type="transmembrane region" description="Helical" evidence="8">
    <location>
        <begin position="20"/>
        <end position="40"/>
    </location>
</feature>
<evidence type="ECO:0000256" key="4">
    <source>
        <dbReference type="ARBA" id="ARBA00023012"/>
    </source>
</evidence>
<dbReference type="EC" id="2.7.13.3" evidence="2"/>
<feature type="coiled-coil region" evidence="6">
    <location>
        <begin position="225"/>
        <end position="252"/>
    </location>
</feature>
<evidence type="ECO:0000256" key="6">
    <source>
        <dbReference type="SAM" id="Coils"/>
    </source>
</evidence>
<keyword evidence="6" id="KW-0175">Coiled coil</keyword>
<dbReference type="InterPro" id="IPR036097">
    <property type="entry name" value="HisK_dim/P_sf"/>
</dbReference>
<gene>
    <name evidence="11" type="ORF">GCM10010946_03490</name>
</gene>
<dbReference type="Pfam" id="PF00072">
    <property type="entry name" value="Response_reg"/>
    <property type="match status" value="1"/>
</dbReference>
<feature type="coiled-coil region" evidence="6">
    <location>
        <begin position="277"/>
        <end position="311"/>
    </location>
</feature>
<dbReference type="SUPFAM" id="SSF52172">
    <property type="entry name" value="CheY-like"/>
    <property type="match status" value="1"/>
</dbReference>
<dbReference type="InterPro" id="IPR003661">
    <property type="entry name" value="HisK_dim/P_dom"/>
</dbReference>
<evidence type="ECO:0000256" key="5">
    <source>
        <dbReference type="PROSITE-ProRule" id="PRU00169"/>
    </source>
</evidence>
<keyword evidence="8" id="KW-0812">Transmembrane</keyword>
<dbReference type="Pfam" id="PF00512">
    <property type="entry name" value="HisKA"/>
    <property type="match status" value="1"/>
</dbReference>
<feature type="region of interest" description="Disordered" evidence="7">
    <location>
        <begin position="679"/>
        <end position="699"/>
    </location>
</feature>
<keyword evidence="3 5" id="KW-0597">Phosphoprotein</keyword>
<keyword evidence="8" id="KW-1133">Transmembrane helix</keyword>
<dbReference type="InterPro" id="IPR004358">
    <property type="entry name" value="Sig_transdc_His_kin-like_C"/>
</dbReference>
<keyword evidence="8" id="KW-0472">Membrane</keyword>
<dbReference type="PRINTS" id="PR00344">
    <property type="entry name" value="BCTRLSENSOR"/>
</dbReference>
<reference evidence="12" key="1">
    <citation type="journal article" date="2019" name="Int. J. Syst. Evol. Microbiol.">
        <title>The Global Catalogue of Microorganisms (GCM) 10K type strain sequencing project: providing services to taxonomists for standard genome sequencing and annotation.</title>
        <authorList>
            <consortium name="The Broad Institute Genomics Platform"/>
            <consortium name="The Broad Institute Genome Sequencing Center for Infectious Disease"/>
            <person name="Wu L."/>
            <person name="Ma J."/>
        </authorList>
    </citation>
    <scope>NUCLEOTIDE SEQUENCE [LARGE SCALE GENOMIC DNA]</scope>
    <source>
        <strain evidence="12">KCTC 23917</strain>
    </source>
</reference>
<comment type="catalytic activity">
    <reaction evidence="1">
        <text>ATP + protein L-histidine = ADP + protein N-phospho-L-histidine.</text>
        <dbReference type="EC" id="2.7.13.3"/>
    </reaction>
</comment>
<feature type="transmembrane region" description="Helical" evidence="8">
    <location>
        <begin position="165"/>
        <end position="185"/>
    </location>
</feature>
<dbReference type="Gene3D" id="3.40.50.2300">
    <property type="match status" value="1"/>
</dbReference>
<dbReference type="Gene3D" id="1.10.287.130">
    <property type="match status" value="1"/>
</dbReference>
<feature type="modified residue" description="4-aspartylphosphate" evidence="5">
    <location>
        <position position="604"/>
    </location>
</feature>
<sequence>MNYLWRQIQRILPQSLVARVFALYMATWLLIMGTGLGIYYETRFTQVIRDAQESAASLLEVSAHIVSDSAVIGDYDTIQRTLNKMVVSPSFLSAQFIPIDAGKMSSHPKSRAKSDSAPVWIVDQVSARLYDDNRVLRVGGQDYGVLRLSFDDIQIAQDMWQVARAALYMMLISFASGLLLIWYPLRRWLGTLQEVHARSLETGGNSDEDNLALIEQAPAEMRQTLVSLQSTAARLRSELQERENNLNSLRSILISMLTQPSGELPTDVTTSDIIQQISALIQEREQTRQALTQAKEQAEAANRAKSDFLANMSHEIRTPMNGMIGMLDLCLDTQLTGEQREYLSVAQRSAENLQVIIRDILDFSKIEANKVDIEKLPVQLHQLLKDLIPAHQTTAGGKNLALSLQINELVPQHILSDPVRINQILNNLISNALKFTEYGAVNIECTYTPDSELPLSIAVSDSGIGIPLQDQERVFDAFAQQDISTTRRFGGTGLGLSISQRLARLLGGKISLSSRPGLGSCFTLHLPVITVAANPARQSANTGLLLPQQHPVTLQILIVEDNEINQTLITTLIQKQGHQSKLACNGQEAVALCECQRFDLILMDLQMPVMGGLEATRLIRQLEQQEQQTPTPIYALSASALASEQEEAMAAGLDGYMTKPINRQLLNQLLQAIATSKSLKAPPPSAIPGSGLLNPAAHP</sequence>
<evidence type="ECO:0000259" key="9">
    <source>
        <dbReference type="PROSITE" id="PS50109"/>
    </source>
</evidence>
<keyword evidence="4" id="KW-0902">Two-component regulatory system</keyword>
<name>A0ABQ2XSH5_9BURK</name>
<dbReference type="PANTHER" id="PTHR45339:SF1">
    <property type="entry name" value="HYBRID SIGNAL TRANSDUCTION HISTIDINE KINASE J"/>
    <property type="match status" value="1"/>
</dbReference>
<evidence type="ECO:0000256" key="1">
    <source>
        <dbReference type="ARBA" id="ARBA00000085"/>
    </source>
</evidence>
<dbReference type="EMBL" id="BMYU01000001">
    <property type="protein sequence ID" value="GGX29828.1"/>
    <property type="molecule type" value="Genomic_DNA"/>
</dbReference>
<dbReference type="PROSITE" id="PS50110">
    <property type="entry name" value="RESPONSE_REGULATORY"/>
    <property type="match status" value="1"/>
</dbReference>
<evidence type="ECO:0000256" key="2">
    <source>
        <dbReference type="ARBA" id="ARBA00012438"/>
    </source>
</evidence>
<dbReference type="PROSITE" id="PS50109">
    <property type="entry name" value="HIS_KIN"/>
    <property type="match status" value="1"/>
</dbReference>
<protein>
    <recommendedName>
        <fullName evidence="2">histidine kinase</fullName>
        <ecNumber evidence="2">2.7.13.3</ecNumber>
    </recommendedName>
</protein>
<comment type="caution">
    <text evidence="11">The sequence shown here is derived from an EMBL/GenBank/DDBJ whole genome shotgun (WGS) entry which is preliminary data.</text>
</comment>
<proteinExistence type="predicted"/>
<dbReference type="InterPro" id="IPR005467">
    <property type="entry name" value="His_kinase_dom"/>
</dbReference>